<dbReference type="InterPro" id="IPR041682">
    <property type="entry name" value="AAA_14"/>
</dbReference>
<dbReference type="Gene3D" id="3.40.50.300">
    <property type="entry name" value="P-loop containing nucleotide triphosphate hydrolases"/>
    <property type="match status" value="1"/>
</dbReference>
<gene>
    <name evidence="2" type="ORF">G4L39_06485</name>
</gene>
<name>A0A6M1RMX4_9BACT</name>
<sequence length="143" mass="16275">MRQAWGVALHPVLQEKLTAGLEPVSVEGWTRRDTRLPAIRNKVHTGLGMRRVGKTTFLRQLQQEQQQALGPQRAVYLSFDDDRLADLSLSQLDALLEEYYRTFPEFRNYPLILTDAPKGPSLSHTLVLPSRLRCPPEKVAEPT</sequence>
<dbReference type="RefSeq" id="WP_165106834.1">
    <property type="nucleotide sequence ID" value="NZ_JAAKYA010000043.1"/>
</dbReference>
<protein>
    <submittedName>
        <fullName evidence="2">AAA family ATPase</fullName>
    </submittedName>
</protein>
<dbReference type="Proteomes" id="UP000477311">
    <property type="component" value="Unassembled WGS sequence"/>
</dbReference>
<accession>A0A6M1RMX4</accession>
<dbReference type="EMBL" id="JAAKYA010000043">
    <property type="protein sequence ID" value="NGO39043.1"/>
    <property type="molecule type" value="Genomic_DNA"/>
</dbReference>
<dbReference type="Pfam" id="PF13173">
    <property type="entry name" value="AAA_14"/>
    <property type="match status" value="1"/>
</dbReference>
<organism evidence="2 3">
    <name type="scientific">Limisphaera ngatamarikiensis</name>
    <dbReference type="NCBI Taxonomy" id="1324935"/>
    <lineage>
        <taxon>Bacteria</taxon>
        <taxon>Pseudomonadati</taxon>
        <taxon>Verrucomicrobiota</taxon>
        <taxon>Verrucomicrobiia</taxon>
        <taxon>Limisphaerales</taxon>
        <taxon>Limisphaeraceae</taxon>
        <taxon>Limisphaera</taxon>
    </lineage>
</organism>
<comment type="caution">
    <text evidence="2">The sequence shown here is derived from an EMBL/GenBank/DDBJ whole genome shotgun (WGS) entry which is preliminary data.</text>
</comment>
<dbReference type="InterPro" id="IPR027417">
    <property type="entry name" value="P-loop_NTPase"/>
</dbReference>
<feature type="domain" description="AAA" evidence="1">
    <location>
        <begin position="47"/>
        <end position="101"/>
    </location>
</feature>
<dbReference type="AlphaFoldDB" id="A0A6M1RMX4"/>
<keyword evidence="3" id="KW-1185">Reference proteome</keyword>
<reference evidence="2 3" key="1">
    <citation type="submission" date="2020-02" db="EMBL/GenBank/DDBJ databases">
        <title>Draft genome sequence of Limisphaera ngatamarikiensis NGM72.4T, a thermophilic Verrucomicrobia grouped in subdivision 3.</title>
        <authorList>
            <person name="Carere C.R."/>
            <person name="Steen J."/>
            <person name="Hugenholtz P."/>
            <person name="Stott M.B."/>
        </authorList>
    </citation>
    <scope>NUCLEOTIDE SEQUENCE [LARGE SCALE GENOMIC DNA]</scope>
    <source>
        <strain evidence="2 3">NGM72.4</strain>
    </source>
</reference>
<dbReference type="PANTHER" id="PTHR33295">
    <property type="entry name" value="ATPASE"/>
    <property type="match status" value="1"/>
</dbReference>
<dbReference type="PANTHER" id="PTHR33295:SF18">
    <property type="entry name" value="AAA+ ATPASE DOMAIN-CONTAINING PROTEIN"/>
    <property type="match status" value="1"/>
</dbReference>
<evidence type="ECO:0000313" key="3">
    <source>
        <dbReference type="Proteomes" id="UP000477311"/>
    </source>
</evidence>
<proteinExistence type="predicted"/>
<evidence type="ECO:0000259" key="1">
    <source>
        <dbReference type="Pfam" id="PF13173"/>
    </source>
</evidence>
<evidence type="ECO:0000313" key="2">
    <source>
        <dbReference type="EMBL" id="NGO39043.1"/>
    </source>
</evidence>